<dbReference type="Pfam" id="PF18717">
    <property type="entry name" value="CxC4"/>
    <property type="match status" value="1"/>
</dbReference>
<evidence type="ECO:0000313" key="3">
    <source>
        <dbReference type="Proteomes" id="UP000290572"/>
    </source>
</evidence>
<protein>
    <submittedName>
        <fullName evidence="2">HMG domain-containing 3 isoform X2</fullName>
    </submittedName>
</protein>
<proteinExistence type="predicted"/>
<organism evidence="2 3">
    <name type="scientific">Labeo rohita</name>
    <name type="common">Indian major carp</name>
    <name type="synonym">Cyprinus rohita</name>
    <dbReference type="NCBI Taxonomy" id="84645"/>
    <lineage>
        <taxon>Eukaryota</taxon>
        <taxon>Metazoa</taxon>
        <taxon>Chordata</taxon>
        <taxon>Craniata</taxon>
        <taxon>Vertebrata</taxon>
        <taxon>Euteleostomi</taxon>
        <taxon>Actinopterygii</taxon>
        <taxon>Neopterygii</taxon>
        <taxon>Teleostei</taxon>
        <taxon>Ostariophysi</taxon>
        <taxon>Cypriniformes</taxon>
        <taxon>Cyprinidae</taxon>
        <taxon>Labeoninae</taxon>
        <taxon>Labeonini</taxon>
        <taxon>Labeo</taxon>
    </lineage>
</organism>
<dbReference type="Proteomes" id="UP000290572">
    <property type="component" value="Unassembled WGS sequence"/>
</dbReference>
<dbReference type="InterPro" id="IPR040648">
    <property type="entry name" value="HMGXB3_CxC4"/>
</dbReference>
<dbReference type="Pfam" id="PF02037">
    <property type="entry name" value="SAP"/>
    <property type="match status" value="1"/>
</dbReference>
<reference evidence="2 3" key="1">
    <citation type="submission" date="2018-03" db="EMBL/GenBank/DDBJ databases">
        <title>Draft genome sequence of Rohu Carp (Labeo rohita).</title>
        <authorList>
            <person name="Das P."/>
            <person name="Kushwaha B."/>
            <person name="Joshi C.G."/>
            <person name="Kumar D."/>
            <person name="Nagpure N.S."/>
            <person name="Sahoo L."/>
            <person name="Das S.P."/>
            <person name="Bit A."/>
            <person name="Patnaik S."/>
            <person name="Meher P.K."/>
            <person name="Jayasankar P."/>
            <person name="Koringa P.G."/>
            <person name="Patel N.V."/>
            <person name="Hinsu A.T."/>
            <person name="Kumar R."/>
            <person name="Pandey M."/>
            <person name="Agarwal S."/>
            <person name="Srivastava S."/>
            <person name="Singh M."/>
            <person name="Iquebal M.A."/>
            <person name="Jaiswal S."/>
            <person name="Angadi U.B."/>
            <person name="Kumar N."/>
            <person name="Raza M."/>
            <person name="Shah T.M."/>
            <person name="Rai A."/>
            <person name="Jena J.K."/>
        </authorList>
    </citation>
    <scope>NUCLEOTIDE SEQUENCE [LARGE SCALE GENOMIC DNA]</scope>
    <source>
        <strain evidence="2">DASCIFA01</strain>
        <tissue evidence="2">Testis</tissue>
    </source>
</reference>
<feature type="domain" description="SAP" evidence="1">
    <location>
        <begin position="280"/>
        <end position="314"/>
    </location>
</feature>
<accession>A0A498LEM8</accession>
<comment type="caution">
    <text evidence="2">The sequence shown here is derived from an EMBL/GenBank/DDBJ whole genome shotgun (WGS) entry which is preliminary data.</text>
</comment>
<dbReference type="PROSITE" id="PS50800">
    <property type="entry name" value="SAP"/>
    <property type="match status" value="1"/>
</dbReference>
<dbReference type="AlphaFoldDB" id="A0A498LEM8"/>
<dbReference type="PANTHER" id="PTHR17609">
    <property type="entry name" value="HMG DOMAIN-CONTAINING PROTEIN 3"/>
    <property type="match status" value="1"/>
</dbReference>
<name>A0A498LEM8_LABRO</name>
<dbReference type="EMBL" id="QBIY01013359">
    <property type="protein sequence ID" value="RXN06671.1"/>
    <property type="molecule type" value="Genomic_DNA"/>
</dbReference>
<evidence type="ECO:0000313" key="2">
    <source>
        <dbReference type="EMBL" id="RXN06671.1"/>
    </source>
</evidence>
<dbReference type="SUPFAM" id="SSF68906">
    <property type="entry name" value="SAP domain"/>
    <property type="match status" value="1"/>
</dbReference>
<dbReference type="PANTHER" id="PTHR17609:SF3">
    <property type="entry name" value="SAP DOMAIN-CONTAINING PROTEIN"/>
    <property type="match status" value="1"/>
</dbReference>
<keyword evidence="3" id="KW-1185">Reference proteome</keyword>
<dbReference type="InterPro" id="IPR003034">
    <property type="entry name" value="SAP_dom"/>
</dbReference>
<gene>
    <name evidence="2" type="ORF">ROHU_012268</name>
</gene>
<dbReference type="InterPro" id="IPR039598">
    <property type="entry name" value="HMGXB3"/>
</dbReference>
<dbReference type="Gene3D" id="1.10.720.30">
    <property type="entry name" value="SAP domain"/>
    <property type="match status" value="1"/>
</dbReference>
<evidence type="ECO:0000259" key="1">
    <source>
        <dbReference type="PROSITE" id="PS50800"/>
    </source>
</evidence>
<sequence length="463" mass="53121">MPKETSCVECAGELTEPLLITADAKLVTYTGVVNGFSTYCKACPDCGLMYRYQEWSDGIHNFNDHILITLHLCIVLRESLQTHHSVSRAIEVLEQTENKTFPKKATILHAYMHFEAMTSHSYMYSCYKCGYYPPVVVMDLHRKGVFNMPVSEMEAPPAHFDGTVDIKLFWDSVMSEIVCSGLLPLSEMEAPPAHFDGVVDSKLFWDSVMSEIVCSGFLPCGRKNPFVVVPCYNNWAPWIGPKTRRDDIVFNTEHEKFHAPRQATEMADLQMTEERLQDALINLKVDMVRKLCKQCGLDSKGSKIDLILRLRDEMKNRSSYDKIFEKAQLHRYQLKQRKEYNLLAYVLDRAKDPNEDLLQLSPAQTLKRSDFWSLAFDELEATIANQCFQLIAALAASQGKDVFVNSYVVVTWLPLYNSDPRPALPVKNWQVTFHPAIGTCLYWQILRNTEIVSDWRNIFILMI</sequence>
<dbReference type="InterPro" id="IPR036361">
    <property type="entry name" value="SAP_dom_sf"/>
</dbReference>